<evidence type="ECO:0000256" key="2">
    <source>
        <dbReference type="ARBA" id="ARBA00009580"/>
    </source>
</evidence>
<dbReference type="OrthoDB" id="6375174at2759"/>
<dbReference type="GO" id="GO:0016791">
    <property type="term" value="F:phosphatase activity"/>
    <property type="evidence" value="ECO:0007669"/>
    <property type="project" value="TreeGrafter"/>
</dbReference>
<organism evidence="5 6">
    <name type="scientific">Lachancea nothofagi CBS 11611</name>
    <dbReference type="NCBI Taxonomy" id="1266666"/>
    <lineage>
        <taxon>Eukaryota</taxon>
        <taxon>Fungi</taxon>
        <taxon>Dikarya</taxon>
        <taxon>Ascomycota</taxon>
        <taxon>Saccharomycotina</taxon>
        <taxon>Saccharomycetes</taxon>
        <taxon>Saccharomycetales</taxon>
        <taxon>Saccharomycetaceae</taxon>
        <taxon>Lachancea</taxon>
    </lineage>
</organism>
<evidence type="ECO:0000313" key="6">
    <source>
        <dbReference type="Proteomes" id="UP000189911"/>
    </source>
</evidence>
<dbReference type="Proteomes" id="UP000189911">
    <property type="component" value="Chromosome H"/>
</dbReference>
<dbReference type="Gene3D" id="3.90.190.10">
    <property type="entry name" value="Protein tyrosine phosphatase superfamily"/>
    <property type="match status" value="1"/>
</dbReference>
<gene>
    <name evidence="5" type="ORF">LANO_0H07404G</name>
</gene>
<proteinExistence type="inferred from homology"/>
<sequence>MVYIPPLNFAPVVSTEVSLYRSGYPMPLNYHFIADQLHLKTVIYVGDKDISEDYKEFLDSQGIRYEFVHVESCRDANINTQMNQVLRKVLDKKNYPILIHSNKGKHRVGVVVGIIRKLFQGWSTTGIYQEYGIFSGGLKGEVDLEFITMFDTQLVVRRDGVPDFVKLPSDGGDYREFDGRNKP</sequence>
<dbReference type="GO" id="GO:0005737">
    <property type="term" value="C:cytoplasm"/>
    <property type="evidence" value="ECO:0007669"/>
    <property type="project" value="UniProtKB-SubCell"/>
</dbReference>
<dbReference type="InterPro" id="IPR029021">
    <property type="entry name" value="Prot-tyrosine_phosphatase-like"/>
</dbReference>
<keyword evidence="6" id="KW-1185">Reference proteome</keyword>
<dbReference type="AlphaFoldDB" id="A0A1G4KM01"/>
<dbReference type="FunFam" id="3.90.190.10:FF:000035">
    <property type="entry name" value="Tyrosine phosphatase, putative"/>
    <property type="match status" value="1"/>
</dbReference>
<comment type="similarity">
    <text evidence="2">Belongs to the protein-tyrosine phosphatase family.</text>
</comment>
<dbReference type="EMBL" id="LT598447">
    <property type="protein sequence ID" value="SCV05434.1"/>
    <property type="molecule type" value="Genomic_DNA"/>
</dbReference>
<dbReference type="PANTHER" id="PTHR31126">
    <property type="entry name" value="TYROSINE-PROTEIN PHOSPHATASE"/>
    <property type="match status" value="1"/>
</dbReference>
<evidence type="ECO:0000313" key="5">
    <source>
        <dbReference type="EMBL" id="SCV05434.1"/>
    </source>
</evidence>
<dbReference type="GO" id="GO:0052840">
    <property type="term" value="F:inositol diphosphate tetrakisphosphate diphosphatase activity"/>
    <property type="evidence" value="ECO:0007669"/>
    <property type="project" value="TreeGrafter"/>
</dbReference>
<accession>A0A1G4KM01</accession>
<keyword evidence="3" id="KW-0963">Cytoplasm</keyword>
<keyword evidence="4" id="KW-0378">Hydrolase</keyword>
<name>A0A1G4KM01_9SACH</name>
<comment type="subcellular location">
    <subcellularLocation>
        <location evidence="1">Cytoplasm</location>
    </subcellularLocation>
</comment>
<evidence type="ECO:0000256" key="3">
    <source>
        <dbReference type="ARBA" id="ARBA00022490"/>
    </source>
</evidence>
<evidence type="ECO:0000256" key="1">
    <source>
        <dbReference type="ARBA" id="ARBA00004496"/>
    </source>
</evidence>
<dbReference type="PANTHER" id="PTHR31126:SF74">
    <property type="entry name" value="TYROSINE-PROTEIN PHOSPHATASE-LIKE PROTEIN OCA2"/>
    <property type="match status" value="1"/>
</dbReference>
<evidence type="ECO:0000256" key="4">
    <source>
        <dbReference type="ARBA" id="ARBA00022801"/>
    </source>
</evidence>
<dbReference type="SUPFAM" id="SSF52799">
    <property type="entry name" value="(Phosphotyrosine protein) phosphatases II"/>
    <property type="match status" value="1"/>
</dbReference>
<dbReference type="Pfam" id="PF03162">
    <property type="entry name" value="Y_phosphatase2"/>
    <property type="match status" value="1"/>
</dbReference>
<dbReference type="InterPro" id="IPR004861">
    <property type="entry name" value="Siw14-like"/>
</dbReference>
<reference evidence="6" key="1">
    <citation type="submission" date="2016-03" db="EMBL/GenBank/DDBJ databases">
        <authorList>
            <person name="Devillers Hugo."/>
        </authorList>
    </citation>
    <scope>NUCLEOTIDE SEQUENCE [LARGE SCALE GENOMIC DNA]</scope>
</reference>
<protein>
    <submittedName>
        <fullName evidence="5">LANO_0H07404g1_1</fullName>
    </submittedName>
</protein>